<evidence type="ECO:0000313" key="1">
    <source>
        <dbReference type="EMBL" id="TKA75907.1"/>
    </source>
</evidence>
<dbReference type="OrthoDB" id="3821132at2759"/>
<dbReference type="Proteomes" id="UP000309340">
    <property type="component" value="Unassembled WGS sequence"/>
</dbReference>
<proteinExistence type="predicted"/>
<name>A0A4U0XIC6_9PEZI</name>
<keyword evidence="2" id="KW-1185">Reference proteome</keyword>
<protein>
    <submittedName>
        <fullName evidence="1">Uncharacterized protein</fullName>
    </submittedName>
</protein>
<dbReference type="AlphaFoldDB" id="A0A4U0XIC6"/>
<dbReference type="EMBL" id="NAJQ01000179">
    <property type="protein sequence ID" value="TKA75907.1"/>
    <property type="molecule type" value="Genomic_DNA"/>
</dbReference>
<organism evidence="1 2">
    <name type="scientific">Friedmanniomyces simplex</name>
    <dbReference type="NCBI Taxonomy" id="329884"/>
    <lineage>
        <taxon>Eukaryota</taxon>
        <taxon>Fungi</taxon>
        <taxon>Dikarya</taxon>
        <taxon>Ascomycota</taxon>
        <taxon>Pezizomycotina</taxon>
        <taxon>Dothideomycetes</taxon>
        <taxon>Dothideomycetidae</taxon>
        <taxon>Mycosphaerellales</taxon>
        <taxon>Teratosphaeriaceae</taxon>
        <taxon>Friedmanniomyces</taxon>
    </lineage>
</organism>
<comment type="caution">
    <text evidence="1">The sequence shown here is derived from an EMBL/GenBank/DDBJ whole genome shotgun (WGS) entry which is preliminary data.</text>
</comment>
<gene>
    <name evidence="1" type="ORF">B0A55_07207</name>
</gene>
<reference evidence="1 2" key="1">
    <citation type="submission" date="2017-03" db="EMBL/GenBank/DDBJ databases">
        <title>Genomes of endolithic fungi from Antarctica.</title>
        <authorList>
            <person name="Coleine C."/>
            <person name="Masonjones S."/>
            <person name="Stajich J.E."/>
        </authorList>
    </citation>
    <scope>NUCLEOTIDE SEQUENCE [LARGE SCALE GENOMIC DNA]</scope>
    <source>
        <strain evidence="1 2">CCFEE 5184</strain>
    </source>
</reference>
<accession>A0A4U0XIC6</accession>
<evidence type="ECO:0000313" key="2">
    <source>
        <dbReference type="Proteomes" id="UP000309340"/>
    </source>
</evidence>
<sequence>MQGRLVCCTWRQWIPRICAEKYLVDPKMMSTRYDLAALLDQHTDKYHMLMLVMTFDRFHPTNRDRCIFKQDPEYLRHDPIRLLAEVQRRVLGDALATGGPPDLPTYVILLKGRANGTELPGLVVDEKKREMSFLWPQMFHAFLSEAERQENRNMKQMEIQMAKLVRAQQTSVLSPARERRLTMSIYNANIEVWKDVRRERLAKLLAKKSQLKLNVEEEWFKRREAEGLQLIADQEAKAELSQRAEDAE</sequence>